<comment type="pathway">
    <text evidence="1">Mycotoxin biosynthesis.</text>
</comment>
<evidence type="ECO:0000256" key="2">
    <source>
        <dbReference type="ARBA" id="ARBA00035112"/>
    </source>
</evidence>
<name>A0A0D2DY22_9EURO</name>
<dbReference type="PANTHER" id="PTHR33365">
    <property type="entry name" value="YALI0B05434P"/>
    <property type="match status" value="1"/>
</dbReference>
<dbReference type="PANTHER" id="PTHR33365:SF4">
    <property type="entry name" value="CYCLOCHLOROTINE BIOSYNTHESIS PROTEIN O"/>
    <property type="match status" value="1"/>
</dbReference>
<comment type="similarity">
    <text evidence="2">Belongs to the ustYa family.</text>
</comment>
<keyword evidence="4" id="KW-1185">Reference proteome</keyword>
<dbReference type="RefSeq" id="XP_013286529.1">
    <property type="nucleotide sequence ID" value="XM_013431075.1"/>
</dbReference>
<dbReference type="VEuPathDB" id="FungiDB:Z517_05749"/>
<dbReference type="STRING" id="1442368.A0A0D2DY22"/>
<evidence type="ECO:0008006" key="5">
    <source>
        <dbReference type="Google" id="ProtNLM"/>
    </source>
</evidence>
<dbReference type="Pfam" id="PF11807">
    <property type="entry name" value="UstYa"/>
    <property type="match status" value="1"/>
</dbReference>
<reference evidence="3 4" key="1">
    <citation type="submission" date="2015-01" db="EMBL/GenBank/DDBJ databases">
        <title>The Genome Sequence of Fonsecaea pedrosoi CBS 271.37.</title>
        <authorList>
            <consortium name="The Broad Institute Genomics Platform"/>
            <person name="Cuomo C."/>
            <person name="de Hoog S."/>
            <person name="Gorbushina A."/>
            <person name="Stielow B."/>
            <person name="Teixiera M."/>
            <person name="Abouelleil A."/>
            <person name="Chapman S.B."/>
            <person name="Priest M."/>
            <person name="Young S.K."/>
            <person name="Wortman J."/>
            <person name="Nusbaum C."/>
            <person name="Birren B."/>
        </authorList>
    </citation>
    <scope>NUCLEOTIDE SEQUENCE [LARGE SCALE GENOMIC DNA]</scope>
    <source>
        <strain evidence="3 4">CBS 271.37</strain>
    </source>
</reference>
<accession>A0A0D2DY22</accession>
<dbReference type="Proteomes" id="UP000053029">
    <property type="component" value="Unassembled WGS sequence"/>
</dbReference>
<evidence type="ECO:0000313" key="3">
    <source>
        <dbReference type="EMBL" id="KIW82721.1"/>
    </source>
</evidence>
<dbReference type="GO" id="GO:0043386">
    <property type="term" value="P:mycotoxin biosynthetic process"/>
    <property type="evidence" value="ECO:0007669"/>
    <property type="project" value="InterPro"/>
</dbReference>
<proteinExistence type="inferred from homology"/>
<evidence type="ECO:0000256" key="1">
    <source>
        <dbReference type="ARBA" id="ARBA00004685"/>
    </source>
</evidence>
<dbReference type="HOGENOM" id="CLU_042941_6_3_1"/>
<evidence type="ECO:0000313" key="4">
    <source>
        <dbReference type="Proteomes" id="UP000053029"/>
    </source>
</evidence>
<dbReference type="InterPro" id="IPR021765">
    <property type="entry name" value="UstYa-like"/>
</dbReference>
<organism evidence="3 4">
    <name type="scientific">Fonsecaea pedrosoi CBS 271.37</name>
    <dbReference type="NCBI Taxonomy" id="1442368"/>
    <lineage>
        <taxon>Eukaryota</taxon>
        <taxon>Fungi</taxon>
        <taxon>Dikarya</taxon>
        <taxon>Ascomycota</taxon>
        <taxon>Pezizomycotina</taxon>
        <taxon>Eurotiomycetes</taxon>
        <taxon>Chaetothyriomycetidae</taxon>
        <taxon>Chaetothyriales</taxon>
        <taxon>Herpotrichiellaceae</taxon>
        <taxon>Fonsecaea</taxon>
    </lineage>
</organism>
<protein>
    <recommendedName>
        <fullName evidence="5">Tat pathway signal sequence</fullName>
    </recommendedName>
</protein>
<dbReference type="AlphaFoldDB" id="A0A0D2DY22"/>
<dbReference type="EMBL" id="KN846971">
    <property type="protein sequence ID" value="KIW82721.1"/>
    <property type="molecule type" value="Genomic_DNA"/>
</dbReference>
<sequence>MALYLSWGATNTVADSCLHTVRTSNGTYSTSLLRSLAPALFSVGTYQEVMFHGELFNDNGGFRGPPSPERDAAWDRITPEDPFPISASEVVKVGKSLESSIRYPDDKGGQYAANLEVFHQLHCLNLLRKATHFEYYADKEIMFKTTPHMIQEHLDHCIDMLRISLQCTSDLTLITFNASTPEFPMAEYIPDFYTNHRCRNFEQTLDWYNDRRIPLHLPSTHDMSDERP</sequence>
<dbReference type="OrthoDB" id="3687641at2759"/>
<dbReference type="GeneID" id="25305239"/>
<gene>
    <name evidence="3" type="ORF">Z517_05749</name>
</gene>